<proteinExistence type="predicted"/>
<dbReference type="Proteomes" id="UP000295164">
    <property type="component" value="Unassembled WGS sequence"/>
</dbReference>
<keyword evidence="3" id="KW-1185">Reference proteome</keyword>
<evidence type="ECO:0000256" key="1">
    <source>
        <dbReference type="SAM" id="SignalP"/>
    </source>
</evidence>
<gene>
    <name evidence="2" type="ORF">E0486_15650</name>
</gene>
<dbReference type="AlphaFoldDB" id="A0A4R4DVA0"/>
<protein>
    <submittedName>
        <fullName evidence="2">Uncharacterized protein</fullName>
    </submittedName>
</protein>
<dbReference type="OrthoDB" id="668891at2"/>
<name>A0A4R4DVA0_9BACT</name>
<accession>A0A4R4DVA0</accession>
<evidence type="ECO:0000313" key="3">
    <source>
        <dbReference type="Proteomes" id="UP000295164"/>
    </source>
</evidence>
<dbReference type="EMBL" id="SKFH01000035">
    <property type="protein sequence ID" value="TCZ67338.1"/>
    <property type="molecule type" value="Genomic_DNA"/>
</dbReference>
<comment type="caution">
    <text evidence="2">The sequence shown here is derived from an EMBL/GenBank/DDBJ whole genome shotgun (WGS) entry which is preliminary data.</text>
</comment>
<feature type="chain" id="PRO_5020510546" evidence="1">
    <location>
        <begin position="19"/>
        <end position="335"/>
    </location>
</feature>
<keyword evidence="1" id="KW-0732">Signal</keyword>
<sequence>MRKIVPFLLLAALPASFLACKSSKEELLPETPDQYLSLQPGKYIIYRLDSTVYTNSGRTTEWHSYQERHLVDTIVTDALGRPAWRIFRSLRNVNGSGAWMPAGTFLATVTAGTYELQEDNMRSIRLTTPVREGAAWRGNRFLGADPYNNLYAFDNDNNIADWDFTVTGVNQDLTLNGKSYSGVASVDIVNEQLLPDTIDVSGSSVQIPTGSKLVWLRGNSTANTITLTPPATPPPGRLLSVYNFTNRPVVLNGIETLPTLGRNYEYYNNSWTYGNGEDTTTAYLPFGFRSFAREQYARGVGLVAQEYVLYEFQPNPNGTPYTIGFGVKRTILEHN</sequence>
<organism evidence="2 3">
    <name type="scientific">Flaviaesturariibacter aridisoli</name>
    <dbReference type="NCBI Taxonomy" id="2545761"/>
    <lineage>
        <taxon>Bacteria</taxon>
        <taxon>Pseudomonadati</taxon>
        <taxon>Bacteroidota</taxon>
        <taxon>Chitinophagia</taxon>
        <taxon>Chitinophagales</taxon>
        <taxon>Chitinophagaceae</taxon>
        <taxon>Flaviaestuariibacter</taxon>
    </lineage>
</organism>
<feature type="signal peptide" evidence="1">
    <location>
        <begin position="1"/>
        <end position="18"/>
    </location>
</feature>
<reference evidence="2 3" key="1">
    <citation type="submission" date="2019-03" db="EMBL/GenBank/DDBJ databases">
        <authorList>
            <person name="Kim M.K.M."/>
        </authorList>
    </citation>
    <scope>NUCLEOTIDE SEQUENCE [LARGE SCALE GENOMIC DNA]</scope>
    <source>
        <strain evidence="2 3">17J68-15</strain>
    </source>
</reference>
<dbReference type="RefSeq" id="WP_131853469.1">
    <property type="nucleotide sequence ID" value="NZ_SKFH01000035.1"/>
</dbReference>
<evidence type="ECO:0000313" key="2">
    <source>
        <dbReference type="EMBL" id="TCZ67338.1"/>
    </source>
</evidence>
<dbReference type="PROSITE" id="PS51257">
    <property type="entry name" value="PROKAR_LIPOPROTEIN"/>
    <property type="match status" value="1"/>
</dbReference>